<dbReference type="Proteomes" id="UP000011135">
    <property type="component" value="Unassembled WGS sequence"/>
</dbReference>
<comment type="caution">
    <text evidence="1">The sequence shown here is derived from an EMBL/GenBank/DDBJ whole genome shotgun (WGS) entry which is preliminary data.</text>
</comment>
<protein>
    <submittedName>
        <fullName evidence="1">Uncharacterized protein</fullName>
    </submittedName>
</protein>
<dbReference type="AlphaFoldDB" id="L8JMG1"/>
<accession>L8JMG1</accession>
<organism evidence="1 2">
    <name type="scientific">Fulvivirga imtechensis AK7</name>
    <dbReference type="NCBI Taxonomy" id="1237149"/>
    <lineage>
        <taxon>Bacteria</taxon>
        <taxon>Pseudomonadati</taxon>
        <taxon>Bacteroidota</taxon>
        <taxon>Cytophagia</taxon>
        <taxon>Cytophagales</taxon>
        <taxon>Fulvivirgaceae</taxon>
        <taxon>Fulvivirga</taxon>
    </lineage>
</organism>
<evidence type="ECO:0000313" key="2">
    <source>
        <dbReference type="Proteomes" id="UP000011135"/>
    </source>
</evidence>
<keyword evidence="2" id="KW-1185">Reference proteome</keyword>
<reference evidence="1 2" key="1">
    <citation type="submission" date="2012-12" db="EMBL/GenBank/DDBJ databases">
        <title>Genome assembly of Fulvivirga imtechensis AK7.</title>
        <authorList>
            <person name="Nupur N."/>
            <person name="Khatri I."/>
            <person name="Kumar R."/>
            <person name="Subramanian S."/>
            <person name="Pinnaka A."/>
        </authorList>
    </citation>
    <scope>NUCLEOTIDE SEQUENCE [LARGE SCALE GENOMIC DNA]</scope>
    <source>
        <strain evidence="1 2">AK7</strain>
    </source>
</reference>
<gene>
    <name evidence="1" type="ORF">C900_05892</name>
</gene>
<proteinExistence type="predicted"/>
<name>L8JMG1_9BACT</name>
<dbReference type="EMBL" id="AMZN01000095">
    <property type="protein sequence ID" value="ELR68709.1"/>
    <property type="molecule type" value="Genomic_DNA"/>
</dbReference>
<sequence>MFHQGSVFDQEFDTIQDLRIKAEELREIFTSYALEDEFPAAKESLQDVTRDLKQMEAQAADSFWGSAEYVMDEELFGFPDHPQSFVTQKLYQVFKCGPHAEK</sequence>
<evidence type="ECO:0000313" key="1">
    <source>
        <dbReference type="EMBL" id="ELR68709.1"/>
    </source>
</evidence>
<dbReference type="RefSeq" id="WP_009582973.1">
    <property type="nucleotide sequence ID" value="NZ_AMZN01000095.1"/>
</dbReference>